<reference evidence="1 2" key="1">
    <citation type="submission" date="2015-01" db="EMBL/GenBank/DDBJ databases">
        <title>Evolution of Trichinella species and genotypes.</title>
        <authorList>
            <person name="Korhonen P.K."/>
            <person name="Edoardo P."/>
            <person name="Giuseppe L.R."/>
            <person name="Gasser R.B."/>
        </authorList>
    </citation>
    <scope>NUCLEOTIDE SEQUENCE [LARGE SCALE GENOMIC DNA]</scope>
    <source>
        <strain evidence="1">ISS417</strain>
    </source>
</reference>
<evidence type="ECO:0000313" key="2">
    <source>
        <dbReference type="Proteomes" id="UP000055048"/>
    </source>
</evidence>
<dbReference type="Proteomes" id="UP000055048">
    <property type="component" value="Unassembled WGS sequence"/>
</dbReference>
<accession>A0A0V0SWH8</accession>
<proteinExistence type="predicted"/>
<dbReference type="EMBL" id="JYDJ01001992">
    <property type="protein sequence ID" value="KRX31082.1"/>
    <property type="molecule type" value="Genomic_DNA"/>
</dbReference>
<organism evidence="1 2">
    <name type="scientific">Trichinella murrelli</name>
    <dbReference type="NCBI Taxonomy" id="144512"/>
    <lineage>
        <taxon>Eukaryota</taxon>
        <taxon>Metazoa</taxon>
        <taxon>Ecdysozoa</taxon>
        <taxon>Nematoda</taxon>
        <taxon>Enoplea</taxon>
        <taxon>Dorylaimia</taxon>
        <taxon>Trichinellida</taxon>
        <taxon>Trichinellidae</taxon>
        <taxon>Trichinella</taxon>
    </lineage>
</organism>
<gene>
    <name evidence="1" type="ORF">T05_3615</name>
</gene>
<sequence>MMSYYNRQANTMYNVQIECQRIKLFWCVANGNFSRMRTSKIDKLSKVAVFS</sequence>
<name>A0A0V0SWH8_9BILA</name>
<comment type="caution">
    <text evidence="1">The sequence shown here is derived from an EMBL/GenBank/DDBJ whole genome shotgun (WGS) entry which is preliminary data.</text>
</comment>
<keyword evidence="2" id="KW-1185">Reference proteome</keyword>
<protein>
    <submittedName>
        <fullName evidence="1">Uncharacterized protein</fullName>
    </submittedName>
</protein>
<dbReference type="AlphaFoldDB" id="A0A0V0SWH8"/>
<evidence type="ECO:0000313" key="1">
    <source>
        <dbReference type="EMBL" id="KRX31082.1"/>
    </source>
</evidence>